<dbReference type="RefSeq" id="XP_014153944.1">
    <property type="nucleotide sequence ID" value="XM_014298469.1"/>
</dbReference>
<protein>
    <submittedName>
        <fullName evidence="1">Uncharacterized protein</fullName>
    </submittedName>
</protein>
<dbReference type="GeneID" id="25908092"/>
<organism evidence="1 2">
    <name type="scientific">Sphaeroforma arctica JP610</name>
    <dbReference type="NCBI Taxonomy" id="667725"/>
    <lineage>
        <taxon>Eukaryota</taxon>
        <taxon>Ichthyosporea</taxon>
        <taxon>Ichthyophonida</taxon>
        <taxon>Sphaeroforma</taxon>
    </lineage>
</organism>
<dbReference type="AlphaFoldDB" id="A0A0L0FTC9"/>
<keyword evidence="2" id="KW-1185">Reference proteome</keyword>
<reference evidence="1 2" key="1">
    <citation type="submission" date="2011-02" db="EMBL/GenBank/DDBJ databases">
        <title>The Genome Sequence of Sphaeroforma arctica JP610.</title>
        <authorList>
            <consortium name="The Broad Institute Genome Sequencing Platform"/>
            <person name="Russ C."/>
            <person name="Cuomo C."/>
            <person name="Young S.K."/>
            <person name="Zeng Q."/>
            <person name="Gargeya S."/>
            <person name="Alvarado L."/>
            <person name="Berlin A."/>
            <person name="Chapman S.B."/>
            <person name="Chen Z."/>
            <person name="Freedman E."/>
            <person name="Gellesch M."/>
            <person name="Goldberg J."/>
            <person name="Griggs A."/>
            <person name="Gujja S."/>
            <person name="Heilman E."/>
            <person name="Heiman D."/>
            <person name="Howarth C."/>
            <person name="Mehta T."/>
            <person name="Neiman D."/>
            <person name="Pearson M."/>
            <person name="Roberts A."/>
            <person name="Saif S."/>
            <person name="Shea T."/>
            <person name="Shenoy N."/>
            <person name="Sisk P."/>
            <person name="Stolte C."/>
            <person name="Sykes S."/>
            <person name="White J."/>
            <person name="Yandava C."/>
            <person name="Burger G."/>
            <person name="Gray M.W."/>
            <person name="Holland P.W.H."/>
            <person name="King N."/>
            <person name="Lang F.B.F."/>
            <person name="Roger A.J."/>
            <person name="Ruiz-Trillo I."/>
            <person name="Haas B."/>
            <person name="Nusbaum C."/>
            <person name="Birren B."/>
        </authorList>
    </citation>
    <scope>NUCLEOTIDE SEQUENCE [LARGE SCALE GENOMIC DNA]</scope>
    <source>
        <strain evidence="1 2">JP610</strain>
    </source>
</reference>
<accession>A0A0L0FTC9</accession>
<evidence type="ECO:0000313" key="2">
    <source>
        <dbReference type="Proteomes" id="UP000054560"/>
    </source>
</evidence>
<sequence length="182" mass="20658">MTNDTTACHSTLLSGASMESIIRDILPDCETEEIQLTQVQHKSHIPSGMKLSDLICDQSRQRERSKSMNSKPNKPFLDKWATRVRSLDVTMIGKIKANSQIELENSQQATYIHSKEIYATPDATFKEKRSSDNGRDEKLVAKLNSPKELFRKLRHSVRRMAQQHKSCEIVIPSTLKKTSACV</sequence>
<dbReference type="Proteomes" id="UP000054560">
    <property type="component" value="Unassembled WGS sequence"/>
</dbReference>
<gene>
    <name evidence="1" type="ORF">SARC_07588</name>
</gene>
<evidence type="ECO:0000313" key="1">
    <source>
        <dbReference type="EMBL" id="KNC80042.1"/>
    </source>
</evidence>
<proteinExistence type="predicted"/>
<name>A0A0L0FTC9_9EUKA</name>
<dbReference type="EMBL" id="KQ242206">
    <property type="protein sequence ID" value="KNC80042.1"/>
    <property type="molecule type" value="Genomic_DNA"/>
</dbReference>